<proteinExistence type="predicted"/>
<dbReference type="Gene3D" id="3.20.20.150">
    <property type="entry name" value="Divalent-metal-dependent TIM barrel enzymes"/>
    <property type="match status" value="1"/>
</dbReference>
<name>A0A172TNF4_9BACL</name>
<feature type="domain" description="Xylose isomerase-like TIM barrel" evidence="1">
    <location>
        <begin position="46"/>
        <end position="284"/>
    </location>
</feature>
<dbReference type="Proteomes" id="UP000076927">
    <property type="component" value="Chromosome"/>
</dbReference>
<dbReference type="InterPro" id="IPR050312">
    <property type="entry name" value="IolE/XylAMocC-like"/>
</dbReference>
<dbReference type="PANTHER" id="PTHR12110">
    <property type="entry name" value="HYDROXYPYRUVATE ISOMERASE"/>
    <property type="match status" value="1"/>
</dbReference>
<evidence type="ECO:0000313" key="3">
    <source>
        <dbReference type="Proteomes" id="UP000076927"/>
    </source>
</evidence>
<dbReference type="SUPFAM" id="SSF51658">
    <property type="entry name" value="Xylose isomerase-like"/>
    <property type="match status" value="1"/>
</dbReference>
<dbReference type="EMBL" id="CP011388">
    <property type="protein sequence ID" value="ANE48619.1"/>
    <property type="molecule type" value="Genomic_DNA"/>
</dbReference>
<dbReference type="AlphaFoldDB" id="A0A172TNF4"/>
<reference evidence="2 3" key="1">
    <citation type="submission" date="2015-01" db="EMBL/GenBank/DDBJ databases">
        <title>Paenibacillus swuensis/DY6/whole genome sequencing.</title>
        <authorList>
            <person name="Kim M.K."/>
            <person name="Srinivasan S."/>
            <person name="Lee J.-J."/>
        </authorList>
    </citation>
    <scope>NUCLEOTIDE SEQUENCE [LARGE SCALE GENOMIC DNA]</scope>
    <source>
        <strain evidence="2 3">DY6</strain>
    </source>
</reference>
<dbReference type="InterPro" id="IPR036237">
    <property type="entry name" value="Xyl_isomerase-like_sf"/>
</dbReference>
<accession>A0A172TNF4</accession>
<protein>
    <submittedName>
        <fullName evidence="2">Xylose isomerase</fullName>
    </submittedName>
</protein>
<dbReference type="STRING" id="1178515.SY83_00690"/>
<dbReference type="PATRIC" id="fig|1178515.4.peg.127"/>
<keyword evidence="3" id="KW-1185">Reference proteome</keyword>
<dbReference type="InterPro" id="IPR013022">
    <property type="entry name" value="Xyl_isomerase-like_TIM-brl"/>
</dbReference>
<dbReference type="OrthoDB" id="104997at2"/>
<keyword evidence="2" id="KW-0413">Isomerase</keyword>
<sequence length="301" mass="33647">MKLSVFTVATPEHTPEELCTLAAKVGIRGLEWRCADMDPALVDEEPSFWGNNRATLPLSANEEELARFDNAVREAGLETVAVTPYVQCGDLEGTETVYRLAKRLGADRVRVGVPAYNRTRPYGELYDEASLFLTQVEELSRTYGIKALVETHHNTIVPSASLAHRLVSAHNPEYVGVLYDPGNMVIEGYENYRMGLELLGPYLAHVHIKNAGWIPDANQPNTEIARGISKKERDIMQPLTWSSTWLPVASGIVPWKQVLADLKAVGYEGWYGVEDFSGSYASEDMLKNYVNQINQWMEELA</sequence>
<gene>
    <name evidence="2" type="ORF">SY83_00690</name>
</gene>
<evidence type="ECO:0000259" key="1">
    <source>
        <dbReference type="Pfam" id="PF01261"/>
    </source>
</evidence>
<dbReference type="KEGG" id="pswu:SY83_00690"/>
<dbReference type="Pfam" id="PF01261">
    <property type="entry name" value="AP_endonuc_2"/>
    <property type="match status" value="1"/>
</dbReference>
<dbReference type="PANTHER" id="PTHR12110:SF41">
    <property type="entry name" value="INOSOSE DEHYDRATASE"/>
    <property type="match status" value="1"/>
</dbReference>
<organism evidence="2 3">
    <name type="scientific">Paenibacillus swuensis</name>
    <dbReference type="NCBI Taxonomy" id="1178515"/>
    <lineage>
        <taxon>Bacteria</taxon>
        <taxon>Bacillati</taxon>
        <taxon>Bacillota</taxon>
        <taxon>Bacilli</taxon>
        <taxon>Bacillales</taxon>
        <taxon>Paenibacillaceae</taxon>
        <taxon>Paenibacillus</taxon>
    </lineage>
</organism>
<evidence type="ECO:0000313" key="2">
    <source>
        <dbReference type="EMBL" id="ANE48619.1"/>
    </source>
</evidence>
<dbReference type="GO" id="GO:0016853">
    <property type="term" value="F:isomerase activity"/>
    <property type="evidence" value="ECO:0007669"/>
    <property type="project" value="UniProtKB-KW"/>
</dbReference>